<name>A0A9D1THQ7_9FIRM</name>
<accession>A0A9D1THQ7</accession>
<dbReference type="InterPro" id="IPR009875">
    <property type="entry name" value="PilZ_domain"/>
</dbReference>
<gene>
    <name evidence="2" type="ORF">H9746_01830</name>
</gene>
<protein>
    <submittedName>
        <fullName evidence="2">PilZ domain-containing protein</fullName>
    </submittedName>
</protein>
<feature type="domain" description="PilZ" evidence="1">
    <location>
        <begin position="110"/>
        <end position="212"/>
    </location>
</feature>
<reference evidence="2" key="1">
    <citation type="journal article" date="2021" name="PeerJ">
        <title>Extensive microbial diversity within the chicken gut microbiome revealed by metagenomics and culture.</title>
        <authorList>
            <person name="Gilroy R."/>
            <person name="Ravi A."/>
            <person name="Getino M."/>
            <person name="Pursley I."/>
            <person name="Horton D.L."/>
            <person name="Alikhan N.F."/>
            <person name="Baker D."/>
            <person name="Gharbi K."/>
            <person name="Hall N."/>
            <person name="Watson M."/>
            <person name="Adriaenssens E.M."/>
            <person name="Foster-Nyarko E."/>
            <person name="Jarju S."/>
            <person name="Secka A."/>
            <person name="Antonio M."/>
            <person name="Oren A."/>
            <person name="Chaudhuri R.R."/>
            <person name="La Ragione R."/>
            <person name="Hildebrand F."/>
            <person name="Pallen M.J."/>
        </authorList>
    </citation>
    <scope>NUCLEOTIDE SEQUENCE</scope>
    <source>
        <strain evidence="2">CHK193-4272</strain>
    </source>
</reference>
<evidence type="ECO:0000313" key="2">
    <source>
        <dbReference type="EMBL" id="HIV61576.1"/>
    </source>
</evidence>
<dbReference type="Pfam" id="PF07238">
    <property type="entry name" value="PilZ"/>
    <property type="match status" value="1"/>
</dbReference>
<dbReference type="Gene3D" id="2.40.10.220">
    <property type="entry name" value="predicted glycosyltransferase like domains"/>
    <property type="match status" value="1"/>
</dbReference>
<dbReference type="SUPFAM" id="SSF141371">
    <property type="entry name" value="PilZ domain-like"/>
    <property type="match status" value="1"/>
</dbReference>
<comment type="caution">
    <text evidence="2">The sequence shown here is derived from an EMBL/GenBank/DDBJ whole genome shotgun (WGS) entry which is preliminary data.</text>
</comment>
<dbReference type="GO" id="GO:0035438">
    <property type="term" value="F:cyclic-di-GMP binding"/>
    <property type="evidence" value="ECO:0007669"/>
    <property type="project" value="InterPro"/>
</dbReference>
<dbReference type="EMBL" id="DXIE01000015">
    <property type="protein sequence ID" value="HIV61576.1"/>
    <property type="molecule type" value="Genomic_DNA"/>
</dbReference>
<sequence length="228" mass="26538">MWKDIFTKKQEEKKEEEFDYGEYIGLVCQVMSDENKLFFIGQLDKYDNIHKEMRVVLHKGEQTPQGVMHNTPVKISIQNKGDIIVLYGAVTGQAASYWRVEIKNMIKCEEQRDSFRQALKCRATIVKYDEEKDEATPIECDLINISLTGIAFRSDVEFNIDEVVWVDEAVLHKNCPTKYSFKCIVRRTFKDEKNKVCYGCEFERIPSSVENSLCKDLFYLQAQSINGN</sequence>
<organism evidence="2 3">
    <name type="scientific">Candidatus Butyricicoccus avistercoris</name>
    <dbReference type="NCBI Taxonomy" id="2838518"/>
    <lineage>
        <taxon>Bacteria</taxon>
        <taxon>Bacillati</taxon>
        <taxon>Bacillota</taxon>
        <taxon>Clostridia</taxon>
        <taxon>Eubacteriales</taxon>
        <taxon>Butyricicoccaceae</taxon>
        <taxon>Butyricicoccus</taxon>
    </lineage>
</organism>
<evidence type="ECO:0000313" key="3">
    <source>
        <dbReference type="Proteomes" id="UP000886808"/>
    </source>
</evidence>
<dbReference type="Proteomes" id="UP000886808">
    <property type="component" value="Unassembled WGS sequence"/>
</dbReference>
<reference evidence="2" key="2">
    <citation type="submission" date="2021-04" db="EMBL/GenBank/DDBJ databases">
        <authorList>
            <person name="Gilroy R."/>
        </authorList>
    </citation>
    <scope>NUCLEOTIDE SEQUENCE</scope>
    <source>
        <strain evidence="2">CHK193-4272</strain>
    </source>
</reference>
<proteinExistence type="predicted"/>
<evidence type="ECO:0000259" key="1">
    <source>
        <dbReference type="Pfam" id="PF07238"/>
    </source>
</evidence>
<dbReference type="AlphaFoldDB" id="A0A9D1THQ7"/>